<feature type="compositionally biased region" description="Polar residues" evidence="1">
    <location>
        <begin position="109"/>
        <end position="118"/>
    </location>
</feature>
<evidence type="ECO:0000313" key="3">
    <source>
        <dbReference type="Proteomes" id="UP000039021"/>
    </source>
</evidence>
<proteinExistence type="predicted"/>
<name>A0A916LC38_MYCTX</name>
<evidence type="ECO:0000313" key="2">
    <source>
        <dbReference type="EMBL" id="COY59299.1"/>
    </source>
</evidence>
<reference evidence="3" key="1">
    <citation type="submission" date="2015-03" db="EMBL/GenBank/DDBJ databases">
        <authorList>
            <consortium name="Pathogen Informatics"/>
        </authorList>
    </citation>
    <scope>NUCLEOTIDE SEQUENCE [LARGE SCALE GENOMIC DNA]</scope>
    <source>
        <strain evidence="3">N09902308</strain>
    </source>
</reference>
<dbReference type="EMBL" id="CSBK01001370">
    <property type="protein sequence ID" value="COY59299.1"/>
    <property type="molecule type" value="Genomic_DNA"/>
</dbReference>
<dbReference type="Proteomes" id="UP000039021">
    <property type="component" value="Unassembled WGS sequence"/>
</dbReference>
<sequence length="118" mass="12528">MSASRVSRRNRSSAISAPSSRCGSNGTTRTARQRLEKCSTTLPTSTLPARGRTALTTAIELRTWSSWPWACSQSSVAAALRAPSMDPELTTTSTSDLGRTADIAECSNPVPQSVSTRP</sequence>
<feature type="region of interest" description="Disordered" evidence="1">
    <location>
        <begin position="1"/>
        <end position="45"/>
    </location>
</feature>
<gene>
    <name evidence="2" type="ORF">ERS007739_02845</name>
</gene>
<feature type="compositionally biased region" description="Basic residues" evidence="1">
    <location>
        <begin position="1"/>
        <end position="11"/>
    </location>
</feature>
<feature type="compositionally biased region" description="Low complexity" evidence="1">
    <location>
        <begin position="12"/>
        <end position="24"/>
    </location>
</feature>
<accession>A0A916LC38</accession>
<protein>
    <submittedName>
        <fullName evidence="2">Uncharacterized protein</fullName>
    </submittedName>
</protein>
<evidence type="ECO:0000256" key="1">
    <source>
        <dbReference type="SAM" id="MobiDB-lite"/>
    </source>
</evidence>
<feature type="region of interest" description="Disordered" evidence="1">
    <location>
        <begin position="81"/>
        <end position="118"/>
    </location>
</feature>
<dbReference type="AlphaFoldDB" id="A0A916LC38"/>
<comment type="caution">
    <text evidence="2">The sequence shown here is derived from an EMBL/GenBank/DDBJ whole genome shotgun (WGS) entry which is preliminary data.</text>
</comment>
<organism evidence="2 3">
    <name type="scientific">Mycobacterium tuberculosis</name>
    <dbReference type="NCBI Taxonomy" id="1773"/>
    <lineage>
        <taxon>Bacteria</taxon>
        <taxon>Bacillati</taxon>
        <taxon>Actinomycetota</taxon>
        <taxon>Actinomycetes</taxon>
        <taxon>Mycobacteriales</taxon>
        <taxon>Mycobacteriaceae</taxon>
        <taxon>Mycobacterium</taxon>
        <taxon>Mycobacterium tuberculosis complex</taxon>
    </lineage>
</organism>